<dbReference type="NCBIfam" id="NF006625">
    <property type="entry name" value="PRK09194.1"/>
    <property type="match status" value="1"/>
</dbReference>
<accession>A0A163SM63</accession>
<evidence type="ECO:0000256" key="8">
    <source>
        <dbReference type="ARBA" id="ARBA00023146"/>
    </source>
</evidence>
<dbReference type="NCBIfam" id="TIGR00409">
    <property type="entry name" value="proS_fam_II"/>
    <property type="match status" value="1"/>
</dbReference>
<evidence type="ECO:0000256" key="11">
    <source>
        <dbReference type="ARBA" id="ARBA00060755"/>
    </source>
</evidence>
<keyword evidence="6 12" id="KW-0067">ATP-binding</keyword>
<dbReference type="CDD" id="cd00779">
    <property type="entry name" value="ProRS_core_prok"/>
    <property type="match status" value="1"/>
</dbReference>
<dbReference type="STRING" id="43678.OJAG_07010"/>
<dbReference type="RefSeq" id="WP_068707198.1">
    <property type="nucleotide sequence ID" value="NZ_LRIE01000047.1"/>
</dbReference>
<comment type="caution">
    <text evidence="14">The sequence shown here is derived from an EMBL/GenBank/DDBJ whole genome shotgun (WGS) entry which is preliminary data.</text>
</comment>
<dbReference type="Gene3D" id="3.40.50.800">
    <property type="entry name" value="Anticodon-binding domain"/>
    <property type="match status" value="1"/>
</dbReference>
<dbReference type="PROSITE" id="PS50862">
    <property type="entry name" value="AA_TRNA_LIGASE_II"/>
    <property type="match status" value="1"/>
</dbReference>
<comment type="function">
    <text evidence="10 12">Catalyzes the attachment of proline to tRNA(Pro) in a two-step reaction: proline is first activated by ATP to form Pro-AMP and then transferred to the acceptor end of tRNA(Pro). As ProRS can inadvertently accommodate and process non-cognate amino acids such as alanine and cysteine, to avoid such errors it has two additional distinct editing activities against alanine. One activity is designated as 'pretransfer' editing and involves the tRNA(Pro)-independent hydrolysis of activated Ala-AMP. The other activity is designated 'posttransfer' editing and involves deacylation of mischarged Ala-tRNA(Pro). The misacylated Cys-tRNA(Pro) is not edited by ProRS.</text>
</comment>
<dbReference type="InterPro" id="IPR050062">
    <property type="entry name" value="Pro-tRNA_synthetase"/>
</dbReference>
<dbReference type="Pfam" id="PF04073">
    <property type="entry name" value="tRNA_edit"/>
    <property type="match status" value="1"/>
</dbReference>
<evidence type="ECO:0000256" key="3">
    <source>
        <dbReference type="ARBA" id="ARBA00022490"/>
    </source>
</evidence>
<comment type="subcellular location">
    <subcellularLocation>
        <location evidence="1 12">Cytoplasm</location>
    </subcellularLocation>
</comment>
<dbReference type="Gene3D" id="3.30.930.10">
    <property type="entry name" value="Bira Bifunctional Protein, Domain 2"/>
    <property type="match status" value="2"/>
</dbReference>
<sequence>MSSASSRVVGPPVKPLKMTSLFLRTLREDPVDAEVASHKLLVRAGYIRRAAPGIYTWLPLGLRVLAKVEAIVREEMEDAGGQEVHFPALLPREPYEATGRWDEYGANLFRLTDRKDGDYLLAPTHEEMFTLLVKDMYSSYKELPLTLFQIQTKYRDEARPRAGLIRGREFIMKDAYSFDVTEEGLEASYQNQRAAYQRIFTRLGLEYVIVAATSGAMGGSRSEEFLNPTAIGEDTFVRSPGGYAANVEAVVTPVPEALPYDDAPAAHVEDTPDTPTIDSLVALANARFPRPDREWTAADTLKNVVLALTHPDGRREVLVVGLPGDREVDLKRLEASVEPAEVEPAGEADFAAHPELVKGYIGPGVLGPQGPQVTVPAEGKTPASSHSAVRYLLDPRVVEGTRWITGANQHGRHVFDLVAGRDFTADGTIEAAEVRAGDLAPDGSGPLELARGIEIGHIFALGRKYAQALGLTVLDENGKQVVVTMGSYGIGVTRALAALAEANHDEAGLAWPAHVAPMHVQVVATGKDQAVFEAAASLTAELSARGVEVLYDDRPKVSPGVKFKDAELLGAPLVVVVGRGLADGVVEVRPRQGGEPVQVPVAGVADLVTEKVAELLA</sequence>
<dbReference type="Gene3D" id="3.90.960.10">
    <property type="entry name" value="YbaK/aminoacyl-tRNA synthetase-associated domain"/>
    <property type="match status" value="1"/>
</dbReference>
<evidence type="ECO:0000313" key="14">
    <source>
        <dbReference type="EMBL" id="KZM36572.1"/>
    </source>
</evidence>
<proteinExistence type="inferred from homology"/>
<evidence type="ECO:0000256" key="7">
    <source>
        <dbReference type="ARBA" id="ARBA00022917"/>
    </source>
</evidence>
<dbReference type="GO" id="GO:0006433">
    <property type="term" value="P:prolyl-tRNA aminoacylation"/>
    <property type="evidence" value="ECO:0007669"/>
    <property type="project" value="UniProtKB-UniRule"/>
</dbReference>
<dbReference type="InterPro" id="IPR036621">
    <property type="entry name" value="Anticodon-bd_dom_sf"/>
</dbReference>
<dbReference type="InterPro" id="IPR004500">
    <property type="entry name" value="Pro-tRNA-synth_IIa_bac-type"/>
</dbReference>
<evidence type="ECO:0000256" key="9">
    <source>
        <dbReference type="ARBA" id="ARBA00047671"/>
    </source>
</evidence>
<organism evidence="14 15">
    <name type="scientific">Oerskovia enterophila</name>
    <dbReference type="NCBI Taxonomy" id="43678"/>
    <lineage>
        <taxon>Bacteria</taxon>
        <taxon>Bacillati</taxon>
        <taxon>Actinomycetota</taxon>
        <taxon>Actinomycetes</taxon>
        <taxon>Micrococcales</taxon>
        <taxon>Cellulomonadaceae</taxon>
        <taxon>Oerskovia</taxon>
    </lineage>
</organism>
<protein>
    <recommendedName>
        <fullName evidence="12">Proline--tRNA ligase</fullName>
        <ecNumber evidence="12">6.1.1.15</ecNumber>
    </recommendedName>
    <alternativeName>
        <fullName evidence="12">Prolyl-tRNA synthetase</fullName>
        <shortName evidence="12">ProRS</shortName>
    </alternativeName>
</protein>
<evidence type="ECO:0000256" key="6">
    <source>
        <dbReference type="ARBA" id="ARBA00022840"/>
    </source>
</evidence>
<evidence type="ECO:0000256" key="4">
    <source>
        <dbReference type="ARBA" id="ARBA00022598"/>
    </source>
</evidence>
<dbReference type="Pfam" id="PF03129">
    <property type="entry name" value="HGTP_anticodon"/>
    <property type="match status" value="1"/>
</dbReference>
<dbReference type="PANTHER" id="PTHR42753:SF2">
    <property type="entry name" value="PROLINE--TRNA LIGASE"/>
    <property type="match status" value="1"/>
</dbReference>
<dbReference type="InterPro" id="IPR045864">
    <property type="entry name" value="aa-tRNA-synth_II/BPL/LPL"/>
</dbReference>
<dbReference type="InterPro" id="IPR023717">
    <property type="entry name" value="Pro-tRNA-Synthase_IIa_type1"/>
</dbReference>
<dbReference type="SUPFAM" id="SSF55826">
    <property type="entry name" value="YbaK/ProRS associated domain"/>
    <property type="match status" value="1"/>
</dbReference>
<dbReference type="EC" id="6.1.1.15" evidence="12"/>
<feature type="domain" description="Aminoacyl-transfer RNA synthetases class-II family profile" evidence="13">
    <location>
        <begin position="48"/>
        <end position="512"/>
    </location>
</feature>
<evidence type="ECO:0000256" key="10">
    <source>
        <dbReference type="ARBA" id="ARBA00053664"/>
    </source>
</evidence>
<dbReference type="GO" id="GO:0005829">
    <property type="term" value="C:cytosol"/>
    <property type="evidence" value="ECO:0007669"/>
    <property type="project" value="TreeGrafter"/>
</dbReference>
<dbReference type="GO" id="GO:0005524">
    <property type="term" value="F:ATP binding"/>
    <property type="evidence" value="ECO:0007669"/>
    <property type="project" value="UniProtKB-UniRule"/>
</dbReference>
<dbReference type="InterPro" id="IPR006195">
    <property type="entry name" value="aa-tRNA-synth_II"/>
</dbReference>
<keyword evidence="7 12" id="KW-0648">Protein biosynthesis</keyword>
<dbReference type="InterPro" id="IPR036754">
    <property type="entry name" value="YbaK/aa-tRNA-synt-asso_dom_sf"/>
</dbReference>
<dbReference type="InterPro" id="IPR007214">
    <property type="entry name" value="YbaK/aa-tRNA-synth-assoc-dom"/>
</dbReference>
<gene>
    <name evidence="12 14" type="primary">proS</name>
    <name evidence="14" type="ORF">OJAG_07010</name>
</gene>
<evidence type="ECO:0000256" key="2">
    <source>
        <dbReference type="ARBA" id="ARBA00011738"/>
    </source>
</evidence>
<dbReference type="GO" id="GO:0002161">
    <property type="term" value="F:aminoacyl-tRNA deacylase activity"/>
    <property type="evidence" value="ECO:0007669"/>
    <property type="project" value="InterPro"/>
</dbReference>
<dbReference type="SUPFAM" id="SSF52954">
    <property type="entry name" value="Class II aaRS ABD-related"/>
    <property type="match status" value="1"/>
</dbReference>
<evidence type="ECO:0000256" key="1">
    <source>
        <dbReference type="ARBA" id="ARBA00004496"/>
    </source>
</evidence>
<dbReference type="AlphaFoldDB" id="A0A163SM63"/>
<dbReference type="Pfam" id="PF00587">
    <property type="entry name" value="tRNA-synt_2b"/>
    <property type="match status" value="1"/>
</dbReference>
<evidence type="ECO:0000313" key="15">
    <source>
        <dbReference type="Proteomes" id="UP000076447"/>
    </source>
</evidence>
<keyword evidence="4 12" id="KW-0436">Ligase</keyword>
<dbReference type="PATRIC" id="fig|43678.3.peg.740"/>
<dbReference type="InterPro" id="IPR004154">
    <property type="entry name" value="Anticodon-bd"/>
</dbReference>
<dbReference type="SUPFAM" id="SSF55681">
    <property type="entry name" value="Class II aaRS and biotin synthetases"/>
    <property type="match status" value="1"/>
</dbReference>
<evidence type="ECO:0000259" key="13">
    <source>
        <dbReference type="PROSITE" id="PS50862"/>
    </source>
</evidence>
<comment type="catalytic activity">
    <reaction evidence="9 12">
        <text>tRNA(Pro) + L-proline + ATP = L-prolyl-tRNA(Pro) + AMP + diphosphate</text>
        <dbReference type="Rhea" id="RHEA:14305"/>
        <dbReference type="Rhea" id="RHEA-COMP:9700"/>
        <dbReference type="Rhea" id="RHEA-COMP:9702"/>
        <dbReference type="ChEBI" id="CHEBI:30616"/>
        <dbReference type="ChEBI" id="CHEBI:33019"/>
        <dbReference type="ChEBI" id="CHEBI:60039"/>
        <dbReference type="ChEBI" id="CHEBI:78442"/>
        <dbReference type="ChEBI" id="CHEBI:78532"/>
        <dbReference type="ChEBI" id="CHEBI:456215"/>
        <dbReference type="EC" id="6.1.1.15"/>
    </reaction>
</comment>
<keyword evidence="3 12" id="KW-0963">Cytoplasm</keyword>
<evidence type="ECO:0000256" key="12">
    <source>
        <dbReference type="HAMAP-Rule" id="MF_01569"/>
    </source>
</evidence>
<dbReference type="FunFam" id="3.30.930.10:FF:000066">
    <property type="entry name" value="Proline--tRNA ligase"/>
    <property type="match status" value="1"/>
</dbReference>
<dbReference type="CDD" id="cd00861">
    <property type="entry name" value="ProRS_anticodon_short"/>
    <property type="match status" value="1"/>
</dbReference>
<dbReference type="PRINTS" id="PR01046">
    <property type="entry name" value="TRNASYNTHPRO"/>
</dbReference>
<dbReference type="InterPro" id="IPR002314">
    <property type="entry name" value="aa-tRNA-synt_IIb"/>
</dbReference>
<comment type="similarity">
    <text evidence="11 12">Belongs to the class-II aminoacyl-tRNA synthetase family. ProS type 1 subfamily.</text>
</comment>
<dbReference type="EMBL" id="LRIE01000047">
    <property type="protein sequence ID" value="KZM36572.1"/>
    <property type="molecule type" value="Genomic_DNA"/>
</dbReference>
<evidence type="ECO:0000256" key="5">
    <source>
        <dbReference type="ARBA" id="ARBA00022741"/>
    </source>
</evidence>
<dbReference type="InterPro" id="IPR044140">
    <property type="entry name" value="ProRS_anticodon_short"/>
</dbReference>
<keyword evidence="5 12" id="KW-0547">Nucleotide-binding</keyword>
<comment type="domain">
    <text evidence="12">Consists of three domains: the N-terminal catalytic domain, the editing domain and the C-terminal anticodon-binding domain.</text>
</comment>
<dbReference type="PANTHER" id="PTHR42753">
    <property type="entry name" value="MITOCHONDRIAL RIBOSOME PROTEIN L39/PROLYL-TRNA LIGASE FAMILY MEMBER"/>
    <property type="match status" value="1"/>
</dbReference>
<name>A0A163SM63_9CELL</name>
<dbReference type="InterPro" id="IPR002316">
    <property type="entry name" value="Pro-tRNA-ligase_IIa"/>
</dbReference>
<keyword evidence="8 12" id="KW-0030">Aminoacyl-tRNA synthetase</keyword>
<comment type="subunit">
    <text evidence="2 12">Homodimer.</text>
</comment>
<dbReference type="Proteomes" id="UP000076447">
    <property type="component" value="Unassembled WGS sequence"/>
</dbReference>
<dbReference type="HAMAP" id="MF_01569">
    <property type="entry name" value="Pro_tRNA_synth_type1"/>
    <property type="match status" value="1"/>
</dbReference>
<dbReference type="InterPro" id="IPR033730">
    <property type="entry name" value="ProRS_core_prok"/>
</dbReference>
<dbReference type="FunFam" id="3.30.930.10:FF:000065">
    <property type="entry name" value="Proline--tRNA ligase"/>
    <property type="match status" value="1"/>
</dbReference>
<reference evidence="14 15" key="1">
    <citation type="submission" date="2016-01" db="EMBL/GenBank/DDBJ databases">
        <title>Genome sequence of Oerskovia enterophila VJag, an agar and cellulose degrading bacterium.</title>
        <authorList>
            <person name="Poehlein A."/>
            <person name="Jag V."/>
            <person name="Bengelsdorf F."/>
            <person name="Duerre P."/>
            <person name="Daniel R."/>
        </authorList>
    </citation>
    <scope>NUCLEOTIDE SEQUENCE [LARGE SCALE GENOMIC DNA]</scope>
    <source>
        <strain evidence="14 15">VJag</strain>
    </source>
</reference>
<dbReference type="GO" id="GO:0004827">
    <property type="term" value="F:proline-tRNA ligase activity"/>
    <property type="evidence" value="ECO:0007669"/>
    <property type="project" value="UniProtKB-UniRule"/>
</dbReference>